<sequence>MQGCTSAYGRLQHDPLVTDMFRTGAVPETYRYFFDGRGAMPYAFIGIDPRYTPVLRFWEPVAPGSERFAQMIPFIWMPEDWGTYSTGQGAWILDAEGNRLGIWYSMYPHATIRLDASDRVTVYSPAFGEGERMLGQ</sequence>
<proteinExistence type="predicted"/>
<dbReference type="RefSeq" id="WP_246903291.1">
    <property type="nucleotide sequence ID" value="NZ_JALJRB010000003.1"/>
</dbReference>
<organism evidence="1 2">
    <name type="scientific">Desulfatitalea alkaliphila</name>
    <dbReference type="NCBI Taxonomy" id="2929485"/>
    <lineage>
        <taxon>Bacteria</taxon>
        <taxon>Pseudomonadati</taxon>
        <taxon>Thermodesulfobacteriota</taxon>
        <taxon>Desulfobacteria</taxon>
        <taxon>Desulfobacterales</taxon>
        <taxon>Desulfosarcinaceae</taxon>
        <taxon>Desulfatitalea</taxon>
    </lineage>
</organism>
<comment type="caution">
    <text evidence="1">The sequence shown here is derived from an EMBL/GenBank/DDBJ whole genome shotgun (WGS) entry which is preliminary data.</text>
</comment>
<dbReference type="EMBL" id="JALJRB010000003">
    <property type="protein sequence ID" value="MCJ8499791.1"/>
    <property type="molecule type" value="Genomic_DNA"/>
</dbReference>
<protein>
    <submittedName>
        <fullName evidence="1">Uncharacterized protein</fullName>
    </submittedName>
</protein>
<evidence type="ECO:0000313" key="2">
    <source>
        <dbReference type="Proteomes" id="UP001165427"/>
    </source>
</evidence>
<name>A0AA41R1A3_9BACT</name>
<accession>A0AA41R1A3</accession>
<reference evidence="1" key="1">
    <citation type="submission" date="2022-04" db="EMBL/GenBank/DDBJ databases">
        <title>Desulfatitalea alkaliphila sp. nov., a novel anaerobic sulfate-reducing bacterium isolated from terrestrial mud volcano, Taman Peninsula, Russia.</title>
        <authorList>
            <person name="Khomyakova M.A."/>
            <person name="Merkel A.Y."/>
            <person name="Slobodkin A.I."/>
        </authorList>
    </citation>
    <scope>NUCLEOTIDE SEQUENCE</scope>
    <source>
        <strain evidence="1">M08but</strain>
    </source>
</reference>
<evidence type="ECO:0000313" key="1">
    <source>
        <dbReference type="EMBL" id="MCJ8499791.1"/>
    </source>
</evidence>
<dbReference type="Proteomes" id="UP001165427">
    <property type="component" value="Unassembled WGS sequence"/>
</dbReference>
<keyword evidence="2" id="KW-1185">Reference proteome</keyword>
<dbReference type="AlphaFoldDB" id="A0AA41R1A3"/>
<gene>
    <name evidence="1" type="ORF">MRX98_04335</name>
</gene>